<proteinExistence type="predicted"/>
<evidence type="ECO:0000313" key="4">
    <source>
        <dbReference type="EMBL" id="TFE88906.1"/>
    </source>
</evidence>
<feature type="transmembrane region" description="Helical" evidence="2">
    <location>
        <begin position="35"/>
        <end position="55"/>
    </location>
</feature>
<dbReference type="Gene3D" id="2.70.70.10">
    <property type="entry name" value="Glucose Permease (Domain IIA)"/>
    <property type="match status" value="1"/>
</dbReference>
<dbReference type="Proteomes" id="UP000298246">
    <property type="component" value="Unassembled WGS sequence"/>
</dbReference>
<keyword evidence="2" id="KW-1133">Transmembrane helix</keyword>
<gene>
    <name evidence="4" type="ORF">B5M42_08320</name>
</gene>
<feature type="region of interest" description="Disordered" evidence="1">
    <location>
        <begin position="1"/>
        <end position="21"/>
    </location>
</feature>
<dbReference type="PANTHER" id="PTHR21666">
    <property type="entry name" value="PEPTIDASE-RELATED"/>
    <property type="match status" value="1"/>
</dbReference>
<dbReference type="RefSeq" id="WP_134751668.1">
    <property type="nucleotide sequence ID" value="NZ_MYFO02000011.1"/>
</dbReference>
<dbReference type="GO" id="GO:0004222">
    <property type="term" value="F:metalloendopeptidase activity"/>
    <property type="evidence" value="ECO:0007669"/>
    <property type="project" value="TreeGrafter"/>
</dbReference>
<keyword evidence="2" id="KW-0812">Transmembrane</keyword>
<accession>A0A4Y8Q4B5</accession>
<sequence length="247" mass="26503">MNDQKQGFSKEEAPKTAQGAQNVPSAWKRLLAKKWVFPATYMAAAAIILTLMWVYQDAGSKKVSEQDLGLKVTNNAVATDTTTKAPDNALAVTAPAETMQWPVKDKNAVSVSLPFYDSNASAEARQAAMIEYGDTLSPHVGMDLKAKDGQTFDVVASLSGKVTAVEQNPVVGYLVEVTHSNGLVSVYQSLSDVQVTKGADVKQGDVLAKAGRNELEREEGVHLHFEVRQGADGAAVNPETLLNDNKQ</sequence>
<dbReference type="PANTHER" id="PTHR21666:SF291">
    <property type="entry name" value="STAGE II SPORULATION PROTEIN Q"/>
    <property type="match status" value="1"/>
</dbReference>
<comment type="caution">
    <text evidence="4">The sequence shown here is derived from an EMBL/GenBank/DDBJ whole genome shotgun (WGS) entry which is preliminary data.</text>
</comment>
<dbReference type="EMBL" id="MYFO01000008">
    <property type="protein sequence ID" value="TFE88906.1"/>
    <property type="molecule type" value="Genomic_DNA"/>
</dbReference>
<protein>
    <recommendedName>
        <fullName evidence="3">M23ase beta-sheet core domain-containing protein</fullName>
    </recommendedName>
</protein>
<name>A0A4Y8Q4B5_9BACL</name>
<dbReference type="AlphaFoldDB" id="A0A4Y8Q4B5"/>
<keyword evidence="5" id="KW-1185">Reference proteome</keyword>
<dbReference type="InterPro" id="IPR050570">
    <property type="entry name" value="Cell_wall_metabolism_enzyme"/>
</dbReference>
<dbReference type="InterPro" id="IPR011055">
    <property type="entry name" value="Dup_hybrid_motif"/>
</dbReference>
<evidence type="ECO:0000313" key="5">
    <source>
        <dbReference type="Proteomes" id="UP000298246"/>
    </source>
</evidence>
<reference evidence="4 5" key="1">
    <citation type="submission" date="2017-03" db="EMBL/GenBank/DDBJ databases">
        <title>Isolation of Levoglucosan Utilizing Bacteria.</title>
        <authorList>
            <person name="Arya A.S."/>
        </authorList>
    </citation>
    <scope>NUCLEOTIDE SEQUENCE [LARGE SCALE GENOMIC DNA]</scope>
    <source>
        <strain evidence="4 5">MEC069</strain>
    </source>
</reference>
<evidence type="ECO:0000256" key="1">
    <source>
        <dbReference type="SAM" id="MobiDB-lite"/>
    </source>
</evidence>
<dbReference type="InterPro" id="IPR016047">
    <property type="entry name" value="M23ase_b-sheet_dom"/>
</dbReference>
<dbReference type="SUPFAM" id="SSF51261">
    <property type="entry name" value="Duplicated hybrid motif"/>
    <property type="match status" value="1"/>
</dbReference>
<keyword evidence="2" id="KW-0472">Membrane</keyword>
<dbReference type="Pfam" id="PF01551">
    <property type="entry name" value="Peptidase_M23"/>
    <property type="match status" value="1"/>
</dbReference>
<evidence type="ECO:0000256" key="2">
    <source>
        <dbReference type="SAM" id="Phobius"/>
    </source>
</evidence>
<dbReference type="OrthoDB" id="2050153at2"/>
<evidence type="ECO:0000259" key="3">
    <source>
        <dbReference type="Pfam" id="PF01551"/>
    </source>
</evidence>
<organism evidence="4 5">
    <name type="scientific">Paenibacillus athensensis</name>
    <dbReference type="NCBI Taxonomy" id="1967502"/>
    <lineage>
        <taxon>Bacteria</taxon>
        <taxon>Bacillati</taxon>
        <taxon>Bacillota</taxon>
        <taxon>Bacilli</taxon>
        <taxon>Bacillales</taxon>
        <taxon>Paenibacillaceae</taxon>
        <taxon>Paenibacillus</taxon>
    </lineage>
</organism>
<dbReference type="CDD" id="cd12797">
    <property type="entry name" value="M23_peptidase"/>
    <property type="match status" value="1"/>
</dbReference>
<feature type="domain" description="M23ase beta-sheet core" evidence="3">
    <location>
        <begin position="138"/>
        <end position="238"/>
    </location>
</feature>